<proteinExistence type="predicted"/>
<keyword evidence="2" id="KW-1185">Reference proteome</keyword>
<name>A0A897NB07_9EURY</name>
<dbReference type="AlphaFoldDB" id="A0A897NB07"/>
<organism evidence="1 2">
    <name type="scientific">Halapricum desulfuricans</name>
    <dbReference type="NCBI Taxonomy" id="2841257"/>
    <lineage>
        <taxon>Archaea</taxon>
        <taxon>Methanobacteriati</taxon>
        <taxon>Methanobacteriota</taxon>
        <taxon>Stenosarchaea group</taxon>
        <taxon>Halobacteria</taxon>
        <taxon>Halobacteriales</taxon>
        <taxon>Haloarculaceae</taxon>
        <taxon>Halapricum</taxon>
    </lineage>
</organism>
<evidence type="ECO:0000313" key="1">
    <source>
        <dbReference type="EMBL" id="QSG09581.1"/>
    </source>
</evidence>
<protein>
    <submittedName>
        <fullName evidence="1">Uncharacterized protein</fullName>
    </submittedName>
</protein>
<sequence>MLGESYWINPELGSNSINEKLCSISTMGRNVWIGSVLTECFEYQ</sequence>
<dbReference type="EMBL" id="CP064788">
    <property type="protein sequence ID" value="QSG09581.1"/>
    <property type="molecule type" value="Genomic_DNA"/>
</dbReference>
<accession>A0A897NB07</accession>
<reference evidence="1 2" key="1">
    <citation type="submission" date="2020-11" db="EMBL/GenBank/DDBJ databases">
        <title>Carbohydrate-dependent, anaerobic sulfur respiration: A novel catabolism in halophilic archaea.</title>
        <authorList>
            <person name="Sorokin D.Y."/>
            <person name="Messina E."/>
            <person name="Smedile F."/>
            <person name="La Cono V."/>
            <person name="Hallsworth J.E."/>
            <person name="Yakimov M.M."/>
        </authorList>
    </citation>
    <scope>NUCLEOTIDE SEQUENCE [LARGE SCALE GENOMIC DNA]</scope>
    <source>
        <strain evidence="1 2">HSR12-2</strain>
    </source>
</reference>
<evidence type="ECO:0000313" key="2">
    <source>
        <dbReference type="Proteomes" id="UP000662973"/>
    </source>
</evidence>
<dbReference type="Proteomes" id="UP000662973">
    <property type="component" value="Chromosome"/>
</dbReference>
<gene>
    <name evidence="1" type="ORF">HSR122_2200</name>
</gene>
<dbReference type="KEGG" id="hds:HSR122_2200"/>